<dbReference type="InterPro" id="IPR045864">
    <property type="entry name" value="aa-tRNA-synth_II/BPL/LPL"/>
</dbReference>
<dbReference type="PANTHER" id="PTHR11451">
    <property type="entry name" value="THREONINE-TRNA LIGASE"/>
    <property type="match status" value="1"/>
</dbReference>
<evidence type="ECO:0000313" key="15">
    <source>
        <dbReference type="EMBL" id="QDI65123.1"/>
    </source>
</evidence>
<evidence type="ECO:0000256" key="11">
    <source>
        <dbReference type="ARBA" id="ARBA00023146"/>
    </source>
</evidence>
<dbReference type="FunFam" id="3.30.980.10:FF:000005">
    <property type="entry name" value="Threonyl-tRNA synthetase, mitochondrial"/>
    <property type="match status" value="1"/>
</dbReference>
<comment type="catalytic activity">
    <reaction evidence="12 13">
        <text>tRNA(Thr) + L-threonine + ATP = L-threonyl-tRNA(Thr) + AMP + diphosphate + H(+)</text>
        <dbReference type="Rhea" id="RHEA:24624"/>
        <dbReference type="Rhea" id="RHEA-COMP:9670"/>
        <dbReference type="Rhea" id="RHEA-COMP:9704"/>
        <dbReference type="ChEBI" id="CHEBI:15378"/>
        <dbReference type="ChEBI" id="CHEBI:30616"/>
        <dbReference type="ChEBI" id="CHEBI:33019"/>
        <dbReference type="ChEBI" id="CHEBI:57926"/>
        <dbReference type="ChEBI" id="CHEBI:78442"/>
        <dbReference type="ChEBI" id="CHEBI:78534"/>
        <dbReference type="ChEBI" id="CHEBI:456215"/>
        <dbReference type="EC" id="6.1.1.3"/>
    </reaction>
</comment>
<dbReference type="GO" id="GO:0005524">
    <property type="term" value="F:ATP binding"/>
    <property type="evidence" value="ECO:0007669"/>
    <property type="project" value="UniProtKB-UniRule"/>
</dbReference>
<dbReference type="HAMAP" id="MF_00184">
    <property type="entry name" value="Thr_tRNA_synth"/>
    <property type="match status" value="1"/>
</dbReference>
<keyword evidence="2 13" id="KW-0963">Cytoplasm</keyword>
<keyword evidence="8 13" id="KW-0067">ATP-binding</keyword>
<dbReference type="Gene3D" id="3.40.50.800">
    <property type="entry name" value="Anticodon-binding domain"/>
    <property type="match status" value="1"/>
</dbReference>
<evidence type="ECO:0000256" key="13">
    <source>
        <dbReference type="HAMAP-Rule" id="MF_00184"/>
    </source>
</evidence>
<dbReference type="InterPro" id="IPR006195">
    <property type="entry name" value="aa-tRNA-synth_II"/>
</dbReference>
<dbReference type="SUPFAM" id="SSF55186">
    <property type="entry name" value="ThrRS/AlaRS common domain"/>
    <property type="match status" value="1"/>
</dbReference>
<dbReference type="Gene3D" id="3.30.980.10">
    <property type="entry name" value="Threonyl-trna Synthetase, Chain A, domain 2"/>
    <property type="match status" value="1"/>
</dbReference>
<name>A0AAP9ACT5_UREUR</name>
<dbReference type="GO" id="GO:0000049">
    <property type="term" value="F:tRNA binding"/>
    <property type="evidence" value="ECO:0007669"/>
    <property type="project" value="UniProtKB-KW"/>
</dbReference>
<proteinExistence type="inferred from homology"/>
<dbReference type="GO" id="GO:0006435">
    <property type="term" value="P:threonyl-tRNA aminoacylation"/>
    <property type="evidence" value="ECO:0007669"/>
    <property type="project" value="UniProtKB-UniRule"/>
</dbReference>
<dbReference type="InterPro" id="IPR047246">
    <property type="entry name" value="ThrRS_anticodon"/>
</dbReference>
<reference evidence="15 16" key="1">
    <citation type="submission" date="2019-07" db="EMBL/GenBank/DDBJ databases">
        <title>Comparative genomics of three clinical Ureaplasma species: analysis of their core genomes and virulence factors.</title>
        <authorList>
            <person name="Yang T."/>
            <person name="Zhang Y."/>
            <person name="Li X."/>
            <person name="Kong Y."/>
            <person name="Yu H."/>
            <person name="Ruan Z."/>
            <person name="Xie X."/>
            <person name="Zhang J."/>
        </authorList>
    </citation>
    <scope>NUCLEOTIDE SEQUENCE [LARGE SCALE GENOMIC DNA]</scope>
    <source>
        <strain evidence="15 16">132</strain>
    </source>
</reference>
<evidence type="ECO:0000256" key="10">
    <source>
        <dbReference type="ARBA" id="ARBA00022917"/>
    </source>
</evidence>
<comment type="cofactor">
    <cofactor evidence="13">
        <name>Zn(2+)</name>
        <dbReference type="ChEBI" id="CHEBI:29105"/>
    </cofactor>
    <text evidence="13">Binds 1 zinc ion per subunit.</text>
</comment>
<dbReference type="AlphaFoldDB" id="A0AAP9ACT5"/>
<dbReference type="PROSITE" id="PS50862">
    <property type="entry name" value="AA_TRNA_LIGASE_II"/>
    <property type="match status" value="1"/>
</dbReference>
<evidence type="ECO:0000256" key="4">
    <source>
        <dbReference type="ARBA" id="ARBA00022598"/>
    </source>
</evidence>
<dbReference type="Pfam" id="PF03129">
    <property type="entry name" value="HGTP_anticodon"/>
    <property type="match status" value="1"/>
</dbReference>
<evidence type="ECO:0000256" key="2">
    <source>
        <dbReference type="ARBA" id="ARBA00022490"/>
    </source>
</evidence>
<dbReference type="InterPro" id="IPR018163">
    <property type="entry name" value="Thr/Ala-tRNA-synth_IIc_edit"/>
</dbReference>
<dbReference type="NCBIfam" id="TIGR00418">
    <property type="entry name" value="thrS"/>
    <property type="match status" value="1"/>
</dbReference>
<keyword evidence="5 13" id="KW-0479">Metal-binding</keyword>
<evidence type="ECO:0000256" key="1">
    <source>
        <dbReference type="ARBA" id="ARBA00008226"/>
    </source>
</evidence>
<dbReference type="GO" id="GO:0005737">
    <property type="term" value="C:cytoplasm"/>
    <property type="evidence" value="ECO:0007669"/>
    <property type="project" value="UniProtKB-SubCell"/>
</dbReference>
<accession>A0AAP9ACT5</accession>
<keyword evidence="9 13" id="KW-0694">RNA-binding</keyword>
<comment type="caution">
    <text evidence="13">Lacks conserved residue(s) required for the propagation of feature annotation.</text>
</comment>
<dbReference type="Pfam" id="PF00587">
    <property type="entry name" value="tRNA-synt_2b"/>
    <property type="match status" value="1"/>
</dbReference>
<feature type="binding site" evidence="13">
    <location>
        <position position="453"/>
    </location>
    <ligand>
        <name>Zn(2+)</name>
        <dbReference type="ChEBI" id="CHEBI:29105"/>
        <note>catalytic</note>
    </ligand>
</feature>
<dbReference type="Pfam" id="PF07973">
    <property type="entry name" value="tRNA_SAD"/>
    <property type="match status" value="1"/>
</dbReference>
<protein>
    <recommendedName>
        <fullName evidence="13">Threonine--tRNA ligase</fullName>
        <ecNumber evidence="13">6.1.1.3</ecNumber>
    </recommendedName>
    <alternativeName>
        <fullName evidence="13">Threonyl-tRNA synthetase</fullName>
        <shortName evidence="13">ThrRS</shortName>
    </alternativeName>
</protein>
<dbReference type="SUPFAM" id="SSF52954">
    <property type="entry name" value="Class II aaRS ABD-related"/>
    <property type="match status" value="1"/>
</dbReference>
<gene>
    <name evidence="13" type="primary">thrS</name>
    <name evidence="15" type="ORF">FJM05_03010</name>
</gene>
<dbReference type="CDD" id="cd00860">
    <property type="entry name" value="ThrRS_anticodon"/>
    <property type="match status" value="1"/>
</dbReference>
<comment type="similarity">
    <text evidence="1 13">Belongs to the class-II aminoacyl-tRNA synthetase family.</text>
</comment>
<dbReference type="CDD" id="cd00771">
    <property type="entry name" value="ThrRS_core"/>
    <property type="match status" value="1"/>
</dbReference>
<dbReference type="EC" id="6.1.1.3" evidence="13"/>
<dbReference type="Gene3D" id="3.30.54.20">
    <property type="match status" value="1"/>
</dbReference>
<dbReference type="InterPro" id="IPR004154">
    <property type="entry name" value="Anticodon-bd"/>
</dbReference>
<sequence>MYKFDPKLNHSAAHVLAMALTKFYPNLSLAIGPAIDEGFYYDFNLNDPNTSITPIDLLKIEKEMKKIAAQALTFDYEQVSYEQAKDLFKNNKYKLDIIEENKNKPLSIYHSGKWFDLCKGPHVENTKEIKAIKLLNIAGSYWRGDANNDQLIRIYGVAFNDQAQLDAYLVDLQERKERDHRKIGKDLNLFTFNNLAGQGLPIWLPNGTIIKSQVQKFINEVEFQFNFDTVITPILGSIDLYKTSGHWDHYKDNIFSPVQIDNEVLILRPMTCPHHTLVYSNELRSYRSLPIRLSEHSILHRYESSGGLTGFERVREMILEDCHVFCRSDQIEHEVINAFKMIQEAQEGLGIKTFEIHLSLNDPNDKEKYYDDPQMWEHSQNALRKMLKDHKIPYKEMVGEAAFYGPKIDFQVKTVLNRIITVSTIQLDFLLPNRFNLSYINENNEQSAPVMIHIGIIGTYERLLAILLEQTKGVLPLWLSPVQVVIIPVNENLHADYAKELNAKLRKHLVRSSLDLRNERLSKKIREAQIQKIPYQIVVGDEEIKNDKMVTYRRYGSEETTTVSVDDFIKVLENDIRSKKIN</sequence>
<keyword evidence="7 13" id="KW-0862">Zinc</keyword>
<feature type="binding site" evidence="13">
    <location>
        <position position="272"/>
    </location>
    <ligand>
        <name>Zn(2+)</name>
        <dbReference type="ChEBI" id="CHEBI:29105"/>
        <note>catalytic</note>
    </ligand>
</feature>
<evidence type="ECO:0000256" key="5">
    <source>
        <dbReference type="ARBA" id="ARBA00022723"/>
    </source>
</evidence>
<keyword evidence="6 13" id="KW-0547">Nucleotide-binding</keyword>
<keyword evidence="11 13" id="KW-0030">Aminoacyl-tRNA synthetase</keyword>
<evidence type="ECO:0000256" key="7">
    <source>
        <dbReference type="ARBA" id="ARBA00022833"/>
    </source>
</evidence>
<dbReference type="InterPro" id="IPR002314">
    <property type="entry name" value="aa-tRNA-synt_IIb"/>
</dbReference>
<keyword evidence="4 13" id="KW-0436">Ligase</keyword>
<keyword evidence="10 13" id="KW-0648">Protein biosynthesis</keyword>
<dbReference type="EMBL" id="CP041200">
    <property type="protein sequence ID" value="QDI65123.1"/>
    <property type="molecule type" value="Genomic_DNA"/>
</dbReference>
<evidence type="ECO:0000256" key="8">
    <source>
        <dbReference type="ARBA" id="ARBA00022840"/>
    </source>
</evidence>
<dbReference type="GO" id="GO:0046872">
    <property type="term" value="F:metal ion binding"/>
    <property type="evidence" value="ECO:0007669"/>
    <property type="project" value="UniProtKB-KW"/>
</dbReference>
<evidence type="ECO:0000313" key="16">
    <source>
        <dbReference type="Proteomes" id="UP000318231"/>
    </source>
</evidence>
<keyword evidence="3 13" id="KW-0820">tRNA-binding</keyword>
<evidence type="ECO:0000256" key="6">
    <source>
        <dbReference type="ARBA" id="ARBA00022741"/>
    </source>
</evidence>
<evidence type="ECO:0000256" key="12">
    <source>
        <dbReference type="ARBA" id="ARBA00049515"/>
    </source>
</evidence>
<dbReference type="PANTHER" id="PTHR11451:SF56">
    <property type="entry name" value="THREONINE--TRNA LIGASE 1"/>
    <property type="match status" value="1"/>
</dbReference>
<dbReference type="InterPro" id="IPR033728">
    <property type="entry name" value="ThrRS_core"/>
</dbReference>
<dbReference type="Gene3D" id="3.30.930.10">
    <property type="entry name" value="Bira Bifunctional Protein, Domain 2"/>
    <property type="match status" value="1"/>
</dbReference>
<dbReference type="RefSeq" id="WP_141926412.1">
    <property type="nucleotide sequence ID" value="NZ_CP041200.1"/>
</dbReference>
<evidence type="ECO:0000259" key="14">
    <source>
        <dbReference type="PROSITE" id="PS50862"/>
    </source>
</evidence>
<dbReference type="Proteomes" id="UP000318231">
    <property type="component" value="Chromosome"/>
</dbReference>
<evidence type="ECO:0000256" key="3">
    <source>
        <dbReference type="ARBA" id="ARBA00022555"/>
    </source>
</evidence>
<evidence type="ECO:0000256" key="9">
    <source>
        <dbReference type="ARBA" id="ARBA00022884"/>
    </source>
</evidence>
<dbReference type="InterPro" id="IPR036621">
    <property type="entry name" value="Anticodon-bd_dom_sf"/>
</dbReference>
<comment type="subcellular location">
    <subcellularLocation>
        <location evidence="13">Cytoplasm</location>
    </subcellularLocation>
</comment>
<feature type="binding site" evidence="13">
    <location>
        <position position="323"/>
    </location>
    <ligand>
        <name>Zn(2+)</name>
        <dbReference type="ChEBI" id="CHEBI:29105"/>
        <note>catalytic</note>
    </ligand>
</feature>
<dbReference type="InterPro" id="IPR012947">
    <property type="entry name" value="tRNA_SAD"/>
</dbReference>
<dbReference type="InterPro" id="IPR002320">
    <property type="entry name" value="Thr-tRNA-ligase_IIa"/>
</dbReference>
<feature type="domain" description="Aminoacyl-transfer RNA synthetases class-II family profile" evidence="14">
    <location>
        <begin position="166"/>
        <end position="476"/>
    </location>
</feature>
<dbReference type="PRINTS" id="PR01047">
    <property type="entry name" value="TRNASYNTHTHR"/>
</dbReference>
<comment type="subunit">
    <text evidence="13">Homodimer.</text>
</comment>
<dbReference type="SMART" id="SM00863">
    <property type="entry name" value="tRNA_SAD"/>
    <property type="match status" value="1"/>
</dbReference>
<organism evidence="15 16">
    <name type="scientific">Ureaplasma urealyticum</name>
    <name type="common">Ureaplasma urealyticum biotype 2</name>
    <dbReference type="NCBI Taxonomy" id="2130"/>
    <lineage>
        <taxon>Bacteria</taxon>
        <taxon>Bacillati</taxon>
        <taxon>Mycoplasmatota</taxon>
        <taxon>Mycoplasmoidales</taxon>
        <taxon>Mycoplasmoidaceae</taxon>
        <taxon>Ureaplasma</taxon>
    </lineage>
</organism>
<dbReference type="SUPFAM" id="SSF55681">
    <property type="entry name" value="Class II aaRS and biotin synthetases"/>
    <property type="match status" value="1"/>
</dbReference>
<dbReference type="FunFam" id="3.40.50.800:FF:000001">
    <property type="entry name" value="Threonine--tRNA ligase"/>
    <property type="match status" value="1"/>
</dbReference>
<dbReference type="GO" id="GO:0004829">
    <property type="term" value="F:threonine-tRNA ligase activity"/>
    <property type="evidence" value="ECO:0007669"/>
    <property type="project" value="UniProtKB-UniRule"/>
</dbReference>
<dbReference type="FunFam" id="3.30.930.10:FF:000002">
    <property type="entry name" value="Threonine--tRNA ligase"/>
    <property type="match status" value="1"/>
</dbReference>